<proteinExistence type="predicted"/>
<reference evidence="1" key="2">
    <citation type="submission" date="2023-04" db="EMBL/GenBank/DDBJ databases">
        <authorList>
            <person name="Bruccoleri R.E."/>
            <person name="Oakeley E.J."/>
            <person name="Faust A.-M."/>
            <person name="Dessus-Babus S."/>
            <person name="Altorfer M."/>
            <person name="Burckhardt D."/>
            <person name="Oertli M."/>
            <person name="Naumann U."/>
            <person name="Petersen F."/>
            <person name="Wong J."/>
        </authorList>
    </citation>
    <scope>NUCLEOTIDE SEQUENCE</scope>
    <source>
        <strain evidence="1">GSM-AAB239-AS_SAM_17_03QT</strain>
        <tissue evidence="1">Leaf</tissue>
    </source>
</reference>
<dbReference type="Proteomes" id="UP001140949">
    <property type="component" value="Unassembled WGS sequence"/>
</dbReference>
<organism evidence="1 2">
    <name type="scientific">Iris pallida</name>
    <name type="common">Sweet iris</name>
    <dbReference type="NCBI Taxonomy" id="29817"/>
    <lineage>
        <taxon>Eukaryota</taxon>
        <taxon>Viridiplantae</taxon>
        <taxon>Streptophyta</taxon>
        <taxon>Embryophyta</taxon>
        <taxon>Tracheophyta</taxon>
        <taxon>Spermatophyta</taxon>
        <taxon>Magnoliopsida</taxon>
        <taxon>Liliopsida</taxon>
        <taxon>Asparagales</taxon>
        <taxon>Iridaceae</taxon>
        <taxon>Iridoideae</taxon>
        <taxon>Irideae</taxon>
        <taxon>Iris</taxon>
    </lineage>
</organism>
<protein>
    <submittedName>
        <fullName evidence="1">E3 ubiquitin-protein ligase LUL4</fullName>
    </submittedName>
</protein>
<gene>
    <name evidence="1" type="ORF">M6B38_295155</name>
</gene>
<name>A0AAX6HTM9_IRIPA</name>
<dbReference type="AlphaFoldDB" id="A0AAX6HTM9"/>
<accession>A0AAX6HTM9</accession>
<keyword evidence="2" id="KW-1185">Reference proteome</keyword>
<comment type="caution">
    <text evidence="1">The sequence shown here is derived from an EMBL/GenBank/DDBJ whole genome shotgun (WGS) entry which is preliminary data.</text>
</comment>
<dbReference type="EMBL" id="JANAVB010006800">
    <property type="protein sequence ID" value="KAJ6843937.1"/>
    <property type="molecule type" value="Genomic_DNA"/>
</dbReference>
<sequence>MRHSPESADRAVKVCSWIGEEATMSKAPVETVRSVRICHSADVPRRRLLGLKIGGGDV</sequence>
<evidence type="ECO:0000313" key="2">
    <source>
        <dbReference type="Proteomes" id="UP001140949"/>
    </source>
</evidence>
<reference evidence="1" key="1">
    <citation type="journal article" date="2023" name="GigaByte">
        <title>Genome assembly of the bearded iris, Iris pallida Lam.</title>
        <authorList>
            <person name="Bruccoleri R.E."/>
            <person name="Oakeley E.J."/>
            <person name="Faust A.M.E."/>
            <person name="Altorfer M."/>
            <person name="Dessus-Babus S."/>
            <person name="Burckhardt D."/>
            <person name="Oertli M."/>
            <person name="Naumann U."/>
            <person name="Petersen F."/>
            <person name="Wong J."/>
        </authorList>
    </citation>
    <scope>NUCLEOTIDE SEQUENCE</scope>
    <source>
        <strain evidence="1">GSM-AAB239-AS_SAM_17_03QT</strain>
    </source>
</reference>
<evidence type="ECO:0000313" key="1">
    <source>
        <dbReference type="EMBL" id="KAJ6843937.1"/>
    </source>
</evidence>